<gene>
    <name evidence="6" type="ORF">VaNZ11_014629</name>
</gene>
<evidence type="ECO:0000256" key="1">
    <source>
        <dbReference type="ARBA" id="ARBA00004123"/>
    </source>
</evidence>
<evidence type="ECO:0000256" key="2">
    <source>
        <dbReference type="ARBA" id="ARBA00005546"/>
    </source>
</evidence>
<dbReference type="InterPro" id="IPR013926">
    <property type="entry name" value="CGI121/TPRKB"/>
</dbReference>
<sequence length="175" mass="19341">MLESVLEFEAFPGRTLTLALFKDCTNAKDVRATIRDSSMAEFAYINAAVVIDPFLVHLAGYRALTAESSGRLNTKSLHTELIYNISGTKHVAESLKRFGITDECKSILVARFDCKHEELAALKSRIQGEEVPLTNLAALADVDLIDKYYKLTKAELQARSRADAVAFRIGAKDCL</sequence>
<comment type="subcellular location">
    <subcellularLocation>
        <location evidence="1">Nucleus</location>
    </subcellularLocation>
</comment>
<dbReference type="PANTHER" id="PTHR15840:SF10">
    <property type="entry name" value="EKC_KEOPS COMPLEX SUBUNIT TPRKB"/>
    <property type="match status" value="1"/>
</dbReference>
<evidence type="ECO:0000313" key="6">
    <source>
        <dbReference type="EMBL" id="GLI69977.1"/>
    </source>
</evidence>
<organism evidence="6 7">
    <name type="scientific">Volvox africanus</name>
    <dbReference type="NCBI Taxonomy" id="51714"/>
    <lineage>
        <taxon>Eukaryota</taxon>
        <taxon>Viridiplantae</taxon>
        <taxon>Chlorophyta</taxon>
        <taxon>core chlorophytes</taxon>
        <taxon>Chlorophyceae</taxon>
        <taxon>CS clade</taxon>
        <taxon>Chlamydomonadales</taxon>
        <taxon>Volvocaceae</taxon>
        <taxon>Volvox</taxon>
    </lineage>
</organism>
<keyword evidence="3" id="KW-0819">tRNA processing</keyword>
<dbReference type="SUPFAM" id="SSF143870">
    <property type="entry name" value="PF0523-like"/>
    <property type="match status" value="1"/>
</dbReference>
<accession>A0ABQ5SJ32</accession>
<dbReference type="EMBL" id="BSDZ01000089">
    <property type="protein sequence ID" value="GLI69977.1"/>
    <property type="molecule type" value="Genomic_DNA"/>
</dbReference>
<keyword evidence="4 5" id="KW-0539">Nucleus</keyword>
<evidence type="ECO:0000256" key="5">
    <source>
        <dbReference type="RuleBase" id="RU004398"/>
    </source>
</evidence>
<reference evidence="6 7" key="1">
    <citation type="journal article" date="2023" name="IScience">
        <title>Expanded male sex-determining region conserved during the evolution of homothallism in the green alga Volvox.</title>
        <authorList>
            <person name="Yamamoto K."/>
            <person name="Matsuzaki R."/>
            <person name="Mahakham W."/>
            <person name="Heman W."/>
            <person name="Sekimoto H."/>
            <person name="Kawachi M."/>
            <person name="Minakuchi Y."/>
            <person name="Toyoda A."/>
            <person name="Nozaki H."/>
        </authorList>
    </citation>
    <scope>NUCLEOTIDE SEQUENCE [LARGE SCALE GENOMIC DNA]</scope>
    <source>
        <strain evidence="6 7">NIES-4468</strain>
    </source>
</reference>
<protein>
    <recommendedName>
        <fullName evidence="8">EKC/KEOPS complex subunit cgi121</fullName>
    </recommendedName>
</protein>
<evidence type="ECO:0000256" key="3">
    <source>
        <dbReference type="ARBA" id="ARBA00022694"/>
    </source>
</evidence>
<dbReference type="Proteomes" id="UP001165090">
    <property type="component" value="Unassembled WGS sequence"/>
</dbReference>
<dbReference type="InterPro" id="IPR036504">
    <property type="entry name" value="CGI121/TPRKB_sf"/>
</dbReference>
<dbReference type="Gene3D" id="3.30.2380.10">
    <property type="entry name" value="CGI121/TPRKB"/>
    <property type="match status" value="1"/>
</dbReference>
<proteinExistence type="inferred from homology"/>
<name>A0ABQ5SJ32_9CHLO</name>
<dbReference type="PANTHER" id="PTHR15840">
    <property type="entry name" value="CGI-121 FAMILY MEMBER"/>
    <property type="match status" value="1"/>
</dbReference>
<keyword evidence="7" id="KW-1185">Reference proteome</keyword>
<comment type="similarity">
    <text evidence="2 5">Belongs to the CGI121/TPRKB family.</text>
</comment>
<evidence type="ECO:0000313" key="7">
    <source>
        <dbReference type="Proteomes" id="UP001165090"/>
    </source>
</evidence>
<comment type="caution">
    <text evidence="6">The sequence shown here is derived from an EMBL/GenBank/DDBJ whole genome shotgun (WGS) entry which is preliminary data.</text>
</comment>
<dbReference type="Pfam" id="PF08617">
    <property type="entry name" value="CGI-121"/>
    <property type="match status" value="1"/>
</dbReference>
<evidence type="ECO:0000256" key="4">
    <source>
        <dbReference type="ARBA" id="ARBA00023242"/>
    </source>
</evidence>
<feature type="non-terminal residue" evidence="6">
    <location>
        <position position="1"/>
    </location>
</feature>
<evidence type="ECO:0008006" key="8">
    <source>
        <dbReference type="Google" id="ProtNLM"/>
    </source>
</evidence>